<dbReference type="OrthoDB" id="7015243at2"/>
<accession>A0A0L1MHP7</accession>
<comment type="caution">
    <text evidence="1">The sequence shown here is derived from an EMBL/GenBank/DDBJ whole genome shotgun (WGS) entry which is preliminary data.</text>
</comment>
<sequence>MSFAARAYATTLSAQAYLSATINGDSNPNFKHVKIPPFKEFRSTSIPSIELKDFPDGQHYWLRAGHTENGMTQTIEFVFFARPGTGTFSISKDIEDIRVTYNSNPVNGDLHVAESGSITFQYDEIEQTLTAMWSALFDHGGPDGNSLFPIKGEFLVNVNLSQRRK</sequence>
<organism evidence="1 2">
    <name type="scientific">Pseudomonas syringae</name>
    <dbReference type="NCBI Taxonomy" id="317"/>
    <lineage>
        <taxon>Bacteria</taxon>
        <taxon>Pseudomonadati</taxon>
        <taxon>Pseudomonadota</taxon>
        <taxon>Gammaproteobacteria</taxon>
        <taxon>Pseudomonadales</taxon>
        <taxon>Pseudomonadaceae</taxon>
        <taxon>Pseudomonas</taxon>
    </lineage>
</organism>
<protein>
    <submittedName>
        <fullName evidence="1">Uncharacterized protein</fullName>
    </submittedName>
</protein>
<proteinExistence type="predicted"/>
<evidence type="ECO:0000313" key="2">
    <source>
        <dbReference type="Proteomes" id="UP000036955"/>
    </source>
</evidence>
<reference evidence="1 2" key="1">
    <citation type="submission" date="2015-06" db="EMBL/GenBank/DDBJ databases">
        <authorList>
            <person name="Hoefler B.C."/>
            <person name="Straight P.D."/>
        </authorList>
    </citation>
    <scope>NUCLEOTIDE SEQUENCE [LARGE SCALE GENOMIC DNA]</scope>
    <source>
        <strain evidence="1 2">Riq4</strain>
    </source>
</reference>
<dbReference type="PATRIC" id="fig|317.197.peg.1040"/>
<dbReference type="AlphaFoldDB" id="A0A0L1MHP7"/>
<gene>
    <name evidence="1" type="ORF">ACS77_09395</name>
</gene>
<dbReference type="EMBL" id="LFQK01000015">
    <property type="protein sequence ID" value="KNH28012.1"/>
    <property type="molecule type" value="Genomic_DNA"/>
</dbReference>
<dbReference type="Proteomes" id="UP000036955">
    <property type="component" value="Unassembled WGS sequence"/>
</dbReference>
<name>A0A0L1MHP7_PSESX</name>
<evidence type="ECO:0000313" key="1">
    <source>
        <dbReference type="EMBL" id="KNH28012.1"/>
    </source>
</evidence>